<feature type="compositionally biased region" description="Low complexity" evidence="1">
    <location>
        <begin position="43"/>
        <end position="53"/>
    </location>
</feature>
<proteinExistence type="predicted"/>
<feature type="non-terminal residue" evidence="2">
    <location>
        <position position="1"/>
    </location>
</feature>
<sequence>DRRLLLLPHYENPRPVLLATCPHQLWPQAQADLGEGGARPHAAGRVQQPQQQGRLQRGGAPHHVWARLQRAAAHVQSQRAAAIFQGRVSDSGSAQGERPRVCGPRICIDDGGQPPGGQLAGAHPQVRVHPIHGAGRAAIYFRLFGPGRRAGAMAARGPGRAKRHQ</sequence>
<feature type="non-terminal residue" evidence="2">
    <location>
        <position position="165"/>
    </location>
</feature>
<comment type="caution">
    <text evidence="2">The sequence shown here is derived from an EMBL/GenBank/DDBJ whole genome shotgun (WGS) entry which is preliminary data.</text>
</comment>
<evidence type="ECO:0000313" key="2">
    <source>
        <dbReference type="EMBL" id="GFD23747.1"/>
    </source>
</evidence>
<protein>
    <submittedName>
        <fullName evidence="2">Uncharacterized protein</fullName>
    </submittedName>
</protein>
<feature type="region of interest" description="Disordered" evidence="1">
    <location>
        <begin position="33"/>
        <end position="53"/>
    </location>
</feature>
<reference evidence="2" key="1">
    <citation type="journal article" date="2019" name="Sci. Rep.">
        <title>Draft genome of Tanacetum cinerariifolium, the natural source of mosquito coil.</title>
        <authorList>
            <person name="Yamashiro T."/>
            <person name="Shiraishi A."/>
            <person name="Satake H."/>
            <person name="Nakayama K."/>
        </authorList>
    </citation>
    <scope>NUCLEOTIDE SEQUENCE</scope>
</reference>
<evidence type="ECO:0000256" key="1">
    <source>
        <dbReference type="SAM" id="MobiDB-lite"/>
    </source>
</evidence>
<name>A0A699UMM5_TANCI</name>
<dbReference type="AlphaFoldDB" id="A0A699UMM5"/>
<gene>
    <name evidence="2" type="ORF">Tci_895716</name>
</gene>
<organism evidence="2">
    <name type="scientific">Tanacetum cinerariifolium</name>
    <name type="common">Dalmatian daisy</name>
    <name type="synonym">Chrysanthemum cinerariifolium</name>
    <dbReference type="NCBI Taxonomy" id="118510"/>
    <lineage>
        <taxon>Eukaryota</taxon>
        <taxon>Viridiplantae</taxon>
        <taxon>Streptophyta</taxon>
        <taxon>Embryophyta</taxon>
        <taxon>Tracheophyta</taxon>
        <taxon>Spermatophyta</taxon>
        <taxon>Magnoliopsida</taxon>
        <taxon>eudicotyledons</taxon>
        <taxon>Gunneridae</taxon>
        <taxon>Pentapetalae</taxon>
        <taxon>asterids</taxon>
        <taxon>campanulids</taxon>
        <taxon>Asterales</taxon>
        <taxon>Asteraceae</taxon>
        <taxon>Asteroideae</taxon>
        <taxon>Anthemideae</taxon>
        <taxon>Anthemidinae</taxon>
        <taxon>Tanacetum</taxon>
    </lineage>
</organism>
<accession>A0A699UMM5</accession>
<dbReference type="EMBL" id="BKCJ011347225">
    <property type="protein sequence ID" value="GFD23747.1"/>
    <property type="molecule type" value="Genomic_DNA"/>
</dbReference>